<evidence type="ECO:0000256" key="1">
    <source>
        <dbReference type="SAM" id="SignalP"/>
    </source>
</evidence>
<feature type="chain" id="PRO_5045078903" evidence="1">
    <location>
        <begin position="22"/>
        <end position="273"/>
    </location>
</feature>
<evidence type="ECO:0000259" key="2">
    <source>
        <dbReference type="Pfam" id="PF05117"/>
    </source>
</evidence>
<dbReference type="InterPro" id="IPR036701">
    <property type="entry name" value="RraB-like_sf"/>
</dbReference>
<evidence type="ECO:0000313" key="5">
    <source>
        <dbReference type="Proteomes" id="UP001500067"/>
    </source>
</evidence>
<dbReference type="InterPro" id="IPR016097">
    <property type="entry name" value="DUF695"/>
</dbReference>
<sequence length="273" mass="30278">MIHFRSWALIAILLSAANVQAQENWDVYMSLVNSKPGSIMVDMGLVDKAPDKLLPYLVVTGPRAATNCTDKRGLPSATDIDDMEKVLDLTGSILSSVTAKRLAGTLTCNCERLNYYYVRDTAGVRNALARMYTRHFGDRPYTVRIKPDPEWTAYRNFLYPDSAAREWMASDKIIASMIAAGDDLARPRDITHGLYFLSEEGRERFADSAIAHHFTISGKKVTSGVGKSLYEISVSHHGGVRMDSILATEAQLKLLAAPLGGTYRTWQAPYPKK</sequence>
<feature type="signal peptide" evidence="1">
    <location>
        <begin position="1"/>
        <end position="21"/>
    </location>
</feature>
<dbReference type="RefSeq" id="WP_345078551.1">
    <property type="nucleotide sequence ID" value="NZ_BAABFA010000005.1"/>
</dbReference>
<dbReference type="SUPFAM" id="SSF89946">
    <property type="entry name" value="Hypothetical protein VC0424"/>
    <property type="match status" value="1"/>
</dbReference>
<reference evidence="5" key="1">
    <citation type="journal article" date="2019" name="Int. J. Syst. Evol. Microbiol.">
        <title>The Global Catalogue of Microorganisms (GCM) 10K type strain sequencing project: providing services to taxonomists for standard genome sequencing and annotation.</title>
        <authorList>
            <consortium name="The Broad Institute Genomics Platform"/>
            <consortium name="The Broad Institute Genome Sequencing Center for Infectious Disease"/>
            <person name="Wu L."/>
            <person name="Ma J."/>
        </authorList>
    </citation>
    <scope>NUCLEOTIDE SEQUENCE [LARGE SCALE GENOMIC DNA]</scope>
    <source>
        <strain evidence="5">JCM 32105</strain>
    </source>
</reference>
<dbReference type="EMBL" id="BAABFA010000005">
    <property type="protein sequence ID" value="GAA4461698.1"/>
    <property type="molecule type" value="Genomic_DNA"/>
</dbReference>
<keyword evidence="5" id="KW-1185">Reference proteome</keyword>
<dbReference type="Pfam" id="PF05117">
    <property type="entry name" value="DUF695"/>
    <property type="match status" value="1"/>
</dbReference>
<feature type="domain" description="Regulator of ribonuclease activity B" evidence="3">
    <location>
        <begin position="169"/>
        <end position="266"/>
    </location>
</feature>
<protein>
    <submittedName>
        <fullName evidence="4">DUF695 domain-containing protein</fullName>
    </submittedName>
</protein>
<dbReference type="Proteomes" id="UP001500067">
    <property type="component" value="Unassembled WGS sequence"/>
</dbReference>
<gene>
    <name evidence="4" type="ORF">GCM10023093_06800</name>
</gene>
<organism evidence="4 5">
    <name type="scientific">Nemorincola caseinilytica</name>
    <dbReference type="NCBI Taxonomy" id="2054315"/>
    <lineage>
        <taxon>Bacteria</taxon>
        <taxon>Pseudomonadati</taxon>
        <taxon>Bacteroidota</taxon>
        <taxon>Chitinophagia</taxon>
        <taxon>Chitinophagales</taxon>
        <taxon>Chitinophagaceae</taxon>
        <taxon>Nemorincola</taxon>
    </lineage>
</organism>
<name>A0ABP8N8H4_9BACT</name>
<dbReference type="InterPro" id="IPR009671">
    <property type="entry name" value="RraB_dom"/>
</dbReference>
<evidence type="ECO:0000259" key="3">
    <source>
        <dbReference type="Pfam" id="PF06877"/>
    </source>
</evidence>
<keyword evidence="1" id="KW-0732">Signal</keyword>
<accession>A0ABP8N8H4</accession>
<proteinExistence type="predicted"/>
<feature type="domain" description="DUF695" evidence="2">
    <location>
        <begin position="23"/>
        <end position="159"/>
    </location>
</feature>
<dbReference type="Pfam" id="PF06877">
    <property type="entry name" value="RraB"/>
    <property type="match status" value="1"/>
</dbReference>
<dbReference type="Gene3D" id="3.30.70.970">
    <property type="entry name" value="RraB-like"/>
    <property type="match status" value="1"/>
</dbReference>
<evidence type="ECO:0000313" key="4">
    <source>
        <dbReference type="EMBL" id="GAA4461698.1"/>
    </source>
</evidence>
<comment type="caution">
    <text evidence="4">The sequence shown here is derived from an EMBL/GenBank/DDBJ whole genome shotgun (WGS) entry which is preliminary data.</text>
</comment>